<dbReference type="OrthoDB" id="49016at2759"/>
<name>A0A835HH69_9MAGN</name>
<evidence type="ECO:0000259" key="1">
    <source>
        <dbReference type="Pfam" id="PF04810"/>
    </source>
</evidence>
<evidence type="ECO:0000313" key="2">
    <source>
        <dbReference type="EMBL" id="KAF9598247.1"/>
    </source>
</evidence>
<dbReference type="InterPro" id="IPR036174">
    <property type="entry name" value="Znf_Sec23_Sec24_sf"/>
</dbReference>
<dbReference type="Proteomes" id="UP000631114">
    <property type="component" value="Unassembled WGS sequence"/>
</dbReference>
<evidence type="ECO:0000313" key="3">
    <source>
        <dbReference type="Proteomes" id="UP000631114"/>
    </source>
</evidence>
<dbReference type="InterPro" id="IPR006895">
    <property type="entry name" value="Znf_Sec23_Sec24"/>
</dbReference>
<reference evidence="2 3" key="1">
    <citation type="submission" date="2020-10" db="EMBL/GenBank/DDBJ databases">
        <title>The Coptis chinensis genome and diversification of protoberbering-type alkaloids.</title>
        <authorList>
            <person name="Wang B."/>
            <person name="Shu S."/>
            <person name="Song C."/>
            <person name="Liu Y."/>
        </authorList>
    </citation>
    <scope>NUCLEOTIDE SEQUENCE [LARGE SCALE GENOMIC DNA]</scope>
    <source>
        <strain evidence="2">HL-2020</strain>
        <tissue evidence="2">Leaf</tissue>
    </source>
</reference>
<sequence length="143" mass="15862">MAIRATVSRFPTDVDAQEAGGIPWGITVTPFSQTDEIGTHPVYGPNGHLLPRCENCWAYFNSYCELEQWAWSCSLCGTLNGLNSDSISRYSDPQRCPEMVSSFIDLELPVEGSDEEAMQARPVYVAAVDLSFFEIYTSLNCFG</sequence>
<dbReference type="PANTHER" id="PTHR13803:SF17">
    <property type="entry name" value="PROTEIN TRANSPORT PROTEIN SEC24"/>
    <property type="match status" value="1"/>
</dbReference>
<dbReference type="GO" id="GO:0090110">
    <property type="term" value="P:COPII-coated vesicle cargo loading"/>
    <property type="evidence" value="ECO:0007669"/>
    <property type="project" value="TreeGrafter"/>
</dbReference>
<dbReference type="GO" id="GO:0008270">
    <property type="term" value="F:zinc ion binding"/>
    <property type="evidence" value="ECO:0007669"/>
    <property type="project" value="InterPro"/>
</dbReference>
<dbReference type="Pfam" id="PF04810">
    <property type="entry name" value="zf-Sec23_Sec24"/>
    <property type="match status" value="1"/>
</dbReference>
<dbReference type="EMBL" id="JADFTS010000007">
    <property type="protein sequence ID" value="KAF9598247.1"/>
    <property type="molecule type" value="Genomic_DNA"/>
</dbReference>
<dbReference type="GO" id="GO:0006886">
    <property type="term" value="P:intracellular protein transport"/>
    <property type="evidence" value="ECO:0007669"/>
    <property type="project" value="InterPro"/>
</dbReference>
<feature type="domain" description="Zinc finger Sec23/Sec24-type" evidence="1">
    <location>
        <begin position="51"/>
        <end position="84"/>
    </location>
</feature>
<accession>A0A835HH69</accession>
<dbReference type="Gene3D" id="2.30.30.380">
    <property type="entry name" value="Zn-finger domain of Sec23/24"/>
    <property type="match status" value="1"/>
</dbReference>
<dbReference type="GO" id="GO:0030127">
    <property type="term" value="C:COPII vesicle coat"/>
    <property type="evidence" value="ECO:0007669"/>
    <property type="project" value="InterPro"/>
</dbReference>
<dbReference type="InterPro" id="IPR050550">
    <property type="entry name" value="SEC23_SEC24_subfamily"/>
</dbReference>
<dbReference type="GO" id="GO:0070971">
    <property type="term" value="C:endoplasmic reticulum exit site"/>
    <property type="evidence" value="ECO:0007669"/>
    <property type="project" value="TreeGrafter"/>
</dbReference>
<comment type="caution">
    <text evidence="2">The sequence shown here is derived from an EMBL/GenBank/DDBJ whole genome shotgun (WGS) entry which is preliminary data.</text>
</comment>
<keyword evidence="3" id="KW-1185">Reference proteome</keyword>
<protein>
    <recommendedName>
        <fullName evidence="1">Zinc finger Sec23/Sec24-type domain-containing protein</fullName>
    </recommendedName>
</protein>
<proteinExistence type="predicted"/>
<gene>
    <name evidence="2" type="ORF">IFM89_026078</name>
</gene>
<dbReference type="AlphaFoldDB" id="A0A835HH69"/>
<organism evidence="2 3">
    <name type="scientific">Coptis chinensis</name>
    <dbReference type="NCBI Taxonomy" id="261450"/>
    <lineage>
        <taxon>Eukaryota</taxon>
        <taxon>Viridiplantae</taxon>
        <taxon>Streptophyta</taxon>
        <taxon>Embryophyta</taxon>
        <taxon>Tracheophyta</taxon>
        <taxon>Spermatophyta</taxon>
        <taxon>Magnoliopsida</taxon>
        <taxon>Ranunculales</taxon>
        <taxon>Ranunculaceae</taxon>
        <taxon>Coptidoideae</taxon>
        <taxon>Coptis</taxon>
    </lineage>
</organism>
<dbReference type="SUPFAM" id="SSF82919">
    <property type="entry name" value="Zn-finger domain of Sec23/24"/>
    <property type="match status" value="1"/>
</dbReference>
<dbReference type="PANTHER" id="PTHR13803">
    <property type="entry name" value="SEC24-RELATED PROTEIN"/>
    <property type="match status" value="1"/>
</dbReference>
<dbReference type="GO" id="GO:0000149">
    <property type="term" value="F:SNARE binding"/>
    <property type="evidence" value="ECO:0007669"/>
    <property type="project" value="TreeGrafter"/>
</dbReference>